<keyword evidence="1" id="KW-0732">Signal</keyword>
<evidence type="ECO:0000313" key="3">
    <source>
        <dbReference type="Proteomes" id="UP000002221"/>
    </source>
</evidence>
<dbReference type="STRING" id="518766.Rmar_0976"/>
<dbReference type="Proteomes" id="UP000002221">
    <property type="component" value="Chromosome"/>
</dbReference>
<dbReference type="HOGENOM" id="CLU_316395_0_0_10"/>
<dbReference type="AlphaFoldDB" id="D0MHB2"/>
<evidence type="ECO:0008006" key="4">
    <source>
        <dbReference type="Google" id="ProtNLM"/>
    </source>
</evidence>
<protein>
    <recommendedName>
        <fullName evidence="4">LTD domain-containing protein</fullName>
    </recommendedName>
</protein>
<dbReference type="SMART" id="SM00710">
    <property type="entry name" value="PbH1"/>
    <property type="match status" value="7"/>
</dbReference>
<dbReference type="KEGG" id="rmr:Rmar_0976"/>
<keyword evidence="3" id="KW-1185">Reference proteome</keyword>
<evidence type="ECO:0000313" key="2">
    <source>
        <dbReference type="EMBL" id="ACY47870.1"/>
    </source>
</evidence>
<dbReference type="InterPro" id="IPR006626">
    <property type="entry name" value="PbH1"/>
</dbReference>
<feature type="chain" id="PRO_5003010948" description="LTD domain-containing protein" evidence="1">
    <location>
        <begin position="23"/>
        <end position="844"/>
    </location>
</feature>
<accession>D0MHB2</accession>
<dbReference type="Gene3D" id="2.160.20.10">
    <property type="entry name" value="Single-stranded right-handed beta-helix, Pectin lyase-like"/>
    <property type="match status" value="2"/>
</dbReference>
<dbReference type="SUPFAM" id="SSF51126">
    <property type="entry name" value="Pectin lyase-like"/>
    <property type="match status" value="1"/>
</dbReference>
<sequence>MRRLLLTAGSILLLLPASQAQNAWINEFHYDNASTDEKEFVEIVLENAGSFNLSDFTLVLYNGANGEAYGTHTLDTFTEGVTDGNYTLYYKYIESIQNGTPDGLALCYQDNVIQFISYEGTFTATDGCAAGTTSTDIGVAEDGTGSSSESLQLIGSGSEYDEFLGWFIATASPGDPNDPMQTLISRPVVNETKGLSYHTIQEAIDNADPGDEITLAPGVYTESITIDRPISLIGMLEDWLAKRARSRPAPRRTQSVGCSLPVVIDVSGNAIGINITASNVYLADFCITGATNANLYTNSVISNLTLSNIESVNAGLYGHGLDLHNDAVVTTLNISTSYFAGNFIGIRIRGSLDGGEINGSLFEQNRHSGLYTTHGSDATGSTYVRYLNIFNTDFYDNPCKAVYAEKLSHTHFLNVEVRNSGTAADADCAYPEAIDINLKYGGYERLRFERVTVTGSIGEGLHIKGRADYGNASVDDVVIQDSYFESNSIGVAIGGNVGQSRGLSIVSSAIVNNGNEPDRYLYKDNTPTSYATRGGVLIYDVPDDAWIDVGYNCIVNNGTVEYNGTYGFGLANVSDATVEAVNVWWGQPTGPVFFTGTFTEGNYVFGNVVTSPYATEPHADIEGCGGPTGTCTLATLGTLQKLNSSTGRAQILGPDGILVVQNSPLQPNVNLQLVGVTDGDGNSVFTETSPGVWEYTGGGQPPTEAWAYYQRIDTNDPTNQFFLQVSTVCPSEPDGTLEAHLDPHFSFQDALPMTFAVHGAAPNPFHTRATLAVELPQAARVTARVFDLLGREVARITDRELPAGTHRLVWEPNGLSGGTYLLRLEVREADGTYHRHTQLLTFVR</sequence>
<dbReference type="InterPro" id="IPR011050">
    <property type="entry name" value="Pectin_lyase_fold/virulence"/>
</dbReference>
<organism evidence="2 3">
    <name type="scientific">Rhodothermus marinus (strain ATCC 43812 / DSM 4252 / R-10)</name>
    <name type="common">Rhodothermus obamensis</name>
    <dbReference type="NCBI Taxonomy" id="518766"/>
    <lineage>
        <taxon>Bacteria</taxon>
        <taxon>Pseudomonadati</taxon>
        <taxon>Rhodothermota</taxon>
        <taxon>Rhodothermia</taxon>
        <taxon>Rhodothermales</taxon>
        <taxon>Rhodothermaceae</taxon>
        <taxon>Rhodothermus</taxon>
    </lineage>
</organism>
<dbReference type="EMBL" id="CP001807">
    <property type="protein sequence ID" value="ACY47870.1"/>
    <property type="molecule type" value="Genomic_DNA"/>
</dbReference>
<reference evidence="2 3" key="1">
    <citation type="journal article" date="2009" name="Stand. Genomic Sci.">
        <title>Complete genome sequence of Rhodothermus marinus type strain (R-10).</title>
        <authorList>
            <person name="Nolan M."/>
            <person name="Tindall B.J."/>
            <person name="Pomrenke H."/>
            <person name="Lapidus A."/>
            <person name="Copeland A."/>
            <person name="Glavina Del Rio T."/>
            <person name="Lucas S."/>
            <person name="Chen F."/>
            <person name="Tice H."/>
            <person name="Cheng J.F."/>
            <person name="Saunders E."/>
            <person name="Han C."/>
            <person name="Bruce D."/>
            <person name="Goodwin L."/>
            <person name="Chain P."/>
            <person name="Pitluck S."/>
            <person name="Ovchinikova G."/>
            <person name="Pati A."/>
            <person name="Ivanova N."/>
            <person name="Mavromatis K."/>
            <person name="Chen A."/>
            <person name="Palaniappan K."/>
            <person name="Land M."/>
            <person name="Hauser L."/>
            <person name="Chang Y.J."/>
            <person name="Jeffries C.D."/>
            <person name="Brettin T."/>
            <person name="Goker M."/>
            <person name="Bristow J."/>
            <person name="Eisen J.A."/>
            <person name="Markowitz V."/>
            <person name="Hugenholtz P."/>
            <person name="Kyrpides N.C."/>
            <person name="Klenk H.P."/>
            <person name="Detter J.C."/>
        </authorList>
    </citation>
    <scope>NUCLEOTIDE SEQUENCE [LARGE SCALE GENOMIC DNA]</scope>
    <source>
        <strain evidence="3">ATCC 43812 / DSM 4252 / R-10</strain>
    </source>
</reference>
<gene>
    <name evidence="2" type="ordered locus">Rmar_0976</name>
</gene>
<dbReference type="Gene3D" id="2.60.40.4070">
    <property type="match status" value="1"/>
</dbReference>
<proteinExistence type="predicted"/>
<evidence type="ECO:0000256" key="1">
    <source>
        <dbReference type="SAM" id="SignalP"/>
    </source>
</evidence>
<dbReference type="eggNOG" id="COG3420">
    <property type="taxonomic scope" value="Bacteria"/>
</dbReference>
<feature type="signal peptide" evidence="1">
    <location>
        <begin position="1"/>
        <end position="22"/>
    </location>
</feature>
<name>D0MHB2_RHOM4</name>
<dbReference type="InterPro" id="IPR012334">
    <property type="entry name" value="Pectin_lyas_fold"/>
</dbReference>